<proteinExistence type="predicted"/>
<feature type="region of interest" description="Disordered" evidence="1">
    <location>
        <begin position="136"/>
        <end position="184"/>
    </location>
</feature>
<feature type="compositionally biased region" description="Basic and acidic residues" evidence="1">
    <location>
        <begin position="141"/>
        <end position="179"/>
    </location>
</feature>
<name>A0ABQ5AK31_9ASTR</name>
<comment type="caution">
    <text evidence="2">The sequence shown here is derived from an EMBL/GenBank/DDBJ whole genome shotgun (WGS) entry which is preliminary data.</text>
</comment>
<evidence type="ECO:0000313" key="2">
    <source>
        <dbReference type="EMBL" id="GJT02117.1"/>
    </source>
</evidence>
<feature type="compositionally biased region" description="Basic residues" evidence="1">
    <location>
        <begin position="31"/>
        <end position="54"/>
    </location>
</feature>
<gene>
    <name evidence="2" type="ORF">Tco_0823286</name>
</gene>
<evidence type="ECO:0000313" key="3">
    <source>
        <dbReference type="Proteomes" id="UP001151760"/>
    </source>
</evidence>
<reference evidence="2" key="2">
    <citation type="submission" date="2022-01" db="EMBL/GenBank/DDBJ databases">
        <authorList>
            <person name="Yamashiro T."/>
            <person name="Shiraishi A."/>
            <person name="Satake H."/>
            <person name="Nakayama K."/>
        </authorList>
    </citation>
    <scope>NUCLEOTIDE SEQUENCE</scope>
</reference>
<keyword evidence="3" id="KW-1185">Reference proteome</keyword>
<feature type="compositionally biased region" description="Basic and acidic residues" evidence="1">
    <location>
        <begin position="1"/>
        <end position="30"/>
    </location>
</feature>
<organism evidence="2 3">
    <name type="scientific">Tanacetum coccineum</name>
    <dbReference type="NCBI Taxonomy" id="301880"/>
    <lineage>
        <taxon>Eukaryota</taxon>
        <taxon>Viridiplantae</taxon>
        <taxon>Streptophyta</taxon>
        <taxon>Embryophyta</taxon>
        <taxon>Tracheophyta</taxon>
        <taxon>Spermatophyta</taxon>
        <taxon>Magnoliopsida</taxon>
        <taxon>eudicotyledons</taxon>
        <taxon>Gunneridae</taxon>
        <taxon>Pentapetalae</taxon>
        <taxon>asterids</taxon>
        <taxon>campanulids</taxon>
        <taxon>Asterales</taxon>
        <taxon>Asteraceae</taxon>
        <taxon>Asteroideae</taxon>
        <taxon>Anthemideae</taxon>
        <taxon>Anthemidinae</taxon>
        <taxon>Tanacetum</taxon>
    </lineage>
</organism>
<protein>
    <submittedName>
        <fullName evidence="2">Uncharacterized protein</fullName>
    </submittedName>
</protein>
<evidence type="ECO:0000256" key="1">
    <source>
        <dbReference type="SAM" id="MobiDB-lite"/>
    </source>
</evidence>
<feature type="compositionally biased region" description="Basic and acidic residues" evidence="1">
    <location>
        <begin position="73"/>
        <end position="83"/>
    </location>
</feature>
<dbReference type="EMBL" id="BQNB010012323">
    <property type="protein sequence ID" value="GJT02117.1"/>
    <property type="molecule type" value="Genomic_DNA"/>
</dbReference>
<feature type="region of interest" description="Disordered" evidence="1">
    <location>
        <begin position="1"/>
        <end position="83"/>
    </location>
</feature>
<dbReference type="Proteomes" id="UP001151760">
    <property type="component" value="Unassembled WGS sequence"/>
</dbReference>
<accession>A0ABQ5AK31</accession>
<reference evidence="2" key="1">
    <citation type="journal article" date="2022" name="Int. J. Mol. Sci.">
        <title>Draft Genome of Tanacetum Coccineum: Genomic Comparison of Closely Related Tanacetum-Family Plants.</title>
        <authorList>
            <person name="Yamashiro T."/>
            <person name="Shiraishi A."/>
            <person name="Nakayama K."/>
            <person name="Satake H."/>
        </authorList>
    </citation>
    <scope>NUCLEOTIDE SEQUENCE</scope>
</reference>
<sequence length="318" mass="36244">MTFHSELFDIEKGYRKDGERAGNFRTDKSKIAKKQSKTSKHRHENQKSSKRSQRIKAEARKAKPQSNPNLQARRGEYEDKDKDFEDTRRFPYMEENLHIRFSESTPNVVGSGLDWLFDIDALTRIMNYEPIVAGTQSNGFADKKSSPDDGSKPSSNDEKKLNEDPRTESESEDQKKDDNVNCTNNVNTASVETALTMLILIFDFSRGDEDDDAEADMNNLDTTIQVSPNSTTRIHKYHPLDQAIGDLHSTTQTIKMSKNLEEHGLSSEPSLYHSLPKLHGVTEKLDTPIVAANLRIAFVFEDWDDFTESLLFRHLRAS</sequence>